<dbReference type="InterPro" id="IPR013216">
    <property type="entry name" value="Methyltransf_11"/>
</dbReference>
<name>A0A3B1BDU2_9ZZZZ</name>
<organism evidence="2">
    <name type="scientific">hydrothermal vent metagenome</name>
    <dbReference type="NCBI Taxonomy" id="652676"/>
    <lineage>
        <taxon>unclassified sequences</taxon>
        <taxon>metagenomes</taxon>
        <taxon>ecological metagenomes</taxon>
    </lineage>
</organism>
<gene>
    <name evidence="2" type="ORF">MNBD_GAMMA24-830</name>
</gene>
<proteinExistence type="predicted"/>
<dbReference type="Pfam" id="PF08241">
    <property type="entry name" value="Methyltransf_11"/>
    <property type="match status" value="1"/>
</dbReference>
<accession>A0A3B1BDU2</accession>
<dbReference type="SUPFAM" id="SSF53335">
    <property type="entry name" value="S-adenosyl-L-methionine-dependent methyltransferases"/>
    <property type="match status" value="1"/>
</dbReference>
<protein>
    <recommendedName>
        <fullName evidence="1">Methyltransferase type 11 domain-containing protein</fullName>
    </recommendedName>
</protein>
<dbReference type="Gene3D" id="3.40.50.150">
    <property type="entry name" value="Vaccinia Virus protein VP39"/>
    <property type="match status" value="1"/>
</dbReference>
<dbReference type="EMBL" id="UOFZ01000169">
    <property type="protein sequence ID" value="VAX14272.1"/>
    <property type="molecule type" value="Genomic_DNA"/>
</dbReference>
<dbReference type="PROSITE" id="PS51608">
    <property type="entry name" value="SAM_MT_UBIE"/>
    <property type="match status" value="1"/>
</dbReference>
<evidence type="ECO:0000259" key="1">
    <source>
        <dbReference type="Pfam" id="PF08241"/>
    </source>
</evidence>
<reference evidence="2" key="1">
    <citation type="submission" date="2018-06" db="EMBL/GenBank/DDBJ databases">
        <authorList>
            <person name="Zhirakovskaya E."/>
        </authorList>
    </citation>
    <scope>NUCLEOTIDE SEQUENCE</scope>
</reference>
<dbReference type="InterPro" id="IPR004033">
    <property type="entry name" value="UbiE/COQ5_MeTrFase"/>
</dbReference>
<evidence type="ECO:0000313" key="2">
    <source>
        <dbReference type="EMBL" id="VAX14272.1"/>
    </source>
</evidence>
<dbReference type="GO" id="GO:0008757">
    <property type="term" value="F:S-adenosylmethionine-dependent methyltransferase activity"/>
    <property type="evidence" value="ECO:0007669"/>
    <property type="project" value="InterPro"/>
</dbReference>
<dbReference type="InterPro" id="IPR029063">
    <property type="entry name" value="SAM-dependent_MTases_sf"/>
</dbReference>
<dbReference type="PANTHER" id="PTHR43591:SF110">
    <property type="entry name" value="RHODANESE DOMAIN-CONTAINING PROTEIN"/>
    <property type="match status" value="1"/>
</dbReference>
<feature type="domain" description="Methyltransferase type 11" evidence="1">
    <location>
        <begin position="45"/>
        <end position="142"/>
    </location>
</feature>
<dbReference type="AlphaFoldDB" id="A0A3B1BDU2"/>
<dbReference type="PANTHER" id="PTHR43591">
    <property type="entry name" value="METHYLTRANSFERASE"/>
    <property type="match status" value="1"/>
</dbReference>
<sequence length="271" mass="30382">MTDIYSAFTGNIPENYDHYLGPIFFHRCAEDLAARIADGQAQQVLEIAAGTGIATRYLRNQLPGKAHITASDLNDDMLKHAQKKFLPSENISFQVANAMALPFEDGQFDVITCQFGIMFCADKLQAFHEAHRVLCPGGRLLFSIWDALEHNPLPQVINEMLAELFDGDAPAFLQLPFSYHDQPQIREDMEKSGFTDVQFTTLDGECVFPRPKNAALGMVTGSPLRLEIEQRGDMSIDDVVNNVKSRLKKIFGARDCRVPMRWTVISANRTD</sequence>
<dbReference type="CDD" id="cd02440">
    <property type="entry name" value="AdoMet_MTases"/>
    <property type="match status" value="1"/>
</dbReference>